<evidence type="ECO:0000256" key="4">
    <source>
        <dbReference type="PROSITE-ProRule" id="PRU00335"/>
    </source>
</evidence>
<feature type="DNA-binding region" description="H-T-H motif" evidence="4">
    <location>
        <begin position="60"/>
        <end position="79"/>
    </location>
</feature>
<protein>
    <submittedName>
        <fullName evidence="6">TetR/AcrR family transcriptional regulator</fullName>
    </submittedName>
</protein>
<keyword evidence="7" id="KW-1185">Reference proteome</keyword>
<evidence type="ECO:0000256" key="3">
    <source>
        <dbReference type="ARBA" id="ARBA00023163"/>
    </source>
</evidence>
<reference evidence="6 7" key="1">
    <citation type="submission" date="2024-03" db="EMBL/GenBank/DDBJ databases">
        <title>Rhodococcus navarretei sp. nov. and Pseudarthrobacter quantumdoti sp. nov., two new species with the ability to biosynthesize Quantum Dots isolated from soil samples at Union Glacier, Antarctica.</title>
        <authorList>
            <person name="Vargas M."/>
        </authorList>
    </citation>
    <scope>NUCLEOTIDE SEQUENCE [LARGE SCALE GENOMIC DNA]</scope>
    <source>
        <strain evidence="6 7">EXRC-4A-4</strain>
    </source>
</reference>
<evidence type="ECO:0000256" key="2">
    <source>
        <dbReference type="ARBA" id="ARBA00023125"/>
    </source>
</evidence>
<name>A0ABU9D1X5_9NOCA</name>
<evidence type="ECO:0000256" key="1">
    <source>
        <dbReference type="ARBA" id="ARBA00023015"/>
    </source>
</evidence>
<feature type="domain" description="HTH tetR-type" evidence="5">
    <location>
        <begin position="38"/>
        <end position="97"/>
    </location>
</feature>
<keyword evidence="1" id="KW-0805">Transcription regulation</keyword>
<sequence length="249" mass="27100">MTQIGEECQAWILDDKNHGRPTLAVVPDSRMSASTRHARAREEFIDAAIRVIDADGPNPSMNAIAHEAGSTKPRLYRQFSDKSDLLAALGKRMSDEVYDSAVSDFNFLLDAPSSSLRHALLGYSKVVARHPNIFRVLAQSRSMTDGDASAAFDIGRDVARRFAAVATSVLTSIGLDNHGVEFTSRAAVGAIVATTDLWLEEEAGVTDVDQFVDQLTDLIGGLLQAFLRRNGVEIDPDQPAFMILAELKK</sequence>
<dbReference type="PROSITE" id="PS50977">
    <property type="entry name" value="HTH_TETR_2"/>
    <property type="match status" value="1"/>
</dbReference>
<dbReference type="SUPFAM" id="SSF46689">
    <property type="entry name" value="Homeodomain-like"/>
    <property type="match status" value="1"/>
</dbReference>
<dbReference type="RefSeq" id="WP_341442398.1">
    <property type="nucleotide sequence ID" value="NZ_JBBPCN010000001.1"/>
</dbReference>
<comment type="caution">
    <text evidence="6">The sequence shown here is derived from an EMBL/GenBank/DDBJ whole genome shotgun (WGS) entry which is preliminary data.</text>
</comment>
<dbReference type="EMBL" id="JBBPCN010000001">
    <property type="protein sequence ID" value="MEK8073439.1"/>
    <property type="molecule type" value="Genomic_DNA"/>
</dbReference>
<dbReference type="Proteomes" id="UP001456513">
    <property type="component" value="Unassembled WGS sequence"/>
</dbReference>
<dbReference type="Gene3D" id="1.10.357.10">
    <property type="entry name" value="Tetracycline Repressor, domain 2"/>
    <property type="match status" value="1"/>
</dbReference>
<evidence type="ECO:0000313" key="7">
    <source>
        <dbReference type="Proteomes" id="UP001456513"/>
    </source>
</evidence>
<dbReference type="Pfam" id="PF21943">
    <property type="entry name" value="TetR_C_46"/>
    <property type="match status" value="1"/>
</dbReference>
<evidence type="ECO:0000313" key="6">
    <source>
        <dbReference type="EMBL" id="MEK8073439.1"/>
    </source>
</evidence>
<accession>A0ABU9D1X5</accession>
<dbReference type="InterPro" id="IPR054129">
    <property type="entry name" value="DesT_TetR_C"/>
</dbReference>
<evidence type="ECO:0000259" key="5">
    <source>
        <dbReference type="PROSITE" id="PS50977"/>
    </source>
</evidence>
<dbReference type="PANTHER" id="PTHR30055:SF160">
    <property type="entry name" value="TRANSCRIPTIONAL REGULATORY PROTEIN (PROBABLY ASNC-FAMILY)-RELATED"/>
    <property type="match status" value="1"/>
</dbReference>
<dbReference type="InterPro" id="IPR009057">
    <property type="entry name" value="Homeodomain-like_sf"/>
</dbReference>
<dbReference type="InterPro" id="IPR001647">
    <property type="entry name" value="HTH_TetR"/>
</dbReference>
<dbReference type="PANTHER" id="PTHR30055">
    <property type="entry name" value="HTH-TYPE TRANSCRIPTIONAL REGULATOR RUTR"/>
    <property type="match status" value="1"/>
</dbReference>
<gene>
    <name evidence="6" type="ORF">AABD04_21565</name>
</gene>
<dbReference type="InterPro" id="IPR050109">
    <property type="entry name" value="HTH-type_TetR-like_transc_reg"/>
</dbReference>
<dbReference type="Pfam" id="PF00440">
    <property type="entry name" value="TetR_N"/>
    <property type="match status" value="1"/>
</dbReference>
<organism evidence="6 7">
    <name type="scientific">Rhodococcus navarretei</name>
    <dbReference type="NCBI Taxonomy" id="3128981"/>
    <lineage>
        <taxon>Bacteria</taxon>
        <taxon>Bacillati</taxon>
        <taxon>Actinomycetota</taxon>
        <taxon>Actinomycetes</taxon>
        <taxon>Mycobacteriales</taxon>
        <taxon>Nocardiaceae</taxon>
        <taxon>Rhodococcus</taxon>
    </lineage>
</organism>
<proteinExistence type="predicted"/>
<keyword evidence="2 4" id="KW-0238">DNA-binding</keyword>
<keyword evidence="3" id="KW-0804">Transcription</keyword>